<dbReference type="GO" id="GO:0005524">
    <property type="term" value="F:ATP binding"/>
    <property type="evidence" value="ECO:0007669"/>
    <property type="project" value="UniProtKB-UniRule"/>
</dbReference>
<dbReference type="EMBL" id="VWRS01000001">
    <property type="protein sequence ID" value="KAA5827327.1"/>
    <property type="molecule type" value="Genomic_DNA"/>
</dbReference>
<dbReference type="FunFam" id="2.40.50.140:FF:000042">
    <property type="entry name" value="Methionine--tRNA ligase"/>
    <property type="match status" value="1"/>
</dbReference>
<proteinExistence type="inferred from homology"/>
<keyword evidence="5 16" id="KW-0963">Cytoplasm</keyword>
<dbReference type="PANTHER" id="PTHR45765:SF1">
    <property type="entry name" value="METHIONINE--TRNA LIGASE, CYTOPLASMIC"/>
    <property type="match status" value="1"/>
</dbReference>
<evidence type="ECO:0000313" key="19">
    <source>
        <dbReference type="EMBL" id="TSJ81572.1"/>
    </source>
</evidence>
<protein>
    <recommendedName>
        <fullName evidence="16">Methionine--tRNA ligase</fullName>
        <ecNumber evidence="16">6.1.1.10</ecNumber>
    </recommendedName>
    <alternativeName>
        <fullName evidence="16">Methionyl-tRNA synthetase</fullName>
        <shortName evidence="16">MetRS</shortName>
    </alternativeName>
</protein>
<dbReference type="NCBIfam" id="NF001100">
    <property type="entry name" value="PRK00133.1"/>
    <property type="match status" value="1"/>
</dbReference>
<dbReference type="EC" id="6.1.1.10" evidence="16"/>
<dbReference type="SUPFAM" id="SSF52374">
    <property type="entry name" value="Nucleotidylyl transferase"/>
    <property type="match status" value="1"/>
</dbReference>
<dbReference type="GO" id="GO:0046872">
    <property type="term" value="F:metal ion binding"/>
    <property type="evidence" value="ECO:0007669"/>
    <property type="project" value="UniProtKB-KW"/>
</dbReference>
<dbReference type="PANTHER" id="PTHR45765">
    <property type="entry name" value="METHIONINE--TRNA LIGASE"/>
    <property type="match status" value="1"/>
</dbReference>
<dbReference type="PROSITE" id="PS50886">
    <property type="entry name" value="TRBD"/>
    <property type="match status" value="1"/>
</dbReference>
<dbReference type="CDD" id="cd02800">
    <property type="entry name" value="tRNA_bind_EcMetRS_like"/>
    <property type="match status" value="1"/>
</dbReference>
<feature type="short sequence motif" description="'KMSKS' region" evidence="16">
    <location>
        <begin position="333"/>
        <end position="337"/>
    </location>
</feature>
<feature type="domain" description="TRNA-binding" evidence="17">
    <location>
        <begin position="590"/>
        <end position="692"/>
    </location>
</feature>
<evidence type="ECO:0000313" key="21">
    <source>
        <dbReference type="Proteomes" id="UP000322315"/>
    </source>
</evidence>
<dbReference type="Proteomes" id="UP000315145">
    <property type="component" value="Unassembled WGS sequence"/>
</dbReference>
<evidence type="ECO:0000256" key="8">
    <source>
        <dbReference type="ARBA" id="ARBA00022723"/>
    </source>
</evidence>
<dbReference type="PRINTS" id="PR01041">
    <property type="entry name" value="TRNASYNTHMET"/>
</dbReference>
<dbReference type="EMBL" id="VMBF01000001">
    <property type="protein sequence ID" value="TSJ81572.1"/>
    <property type="molecule type" value="Genomic_DNA"/>
</dbReference>
<evidence type="ECO:0000256" key="11">
    <source>
        <dbReference type="ARBA" id="ARBA00022840"/>
    </source>
</evidence>
<dbReference type="Gene3D" id="2.20.28.20">
    <property type="entry name" value="Methionyl-tRNA synthetase, Zn-domain"/>
    <property type="match status" value="1"/>
</dbReference>
<evidence type="ECO:0000256" key="5">
    <source>
        <dbReference type="ARBA" id="ARBA00022490"/>
    </source>
</evidence>
<evidence type="ECO:0000313" key="20">
    <source>
        <dbReference type="Proteomes" id="UP000315145"/>
    </source>
</evidence>
<dbReference type="InterPro" id="IPR029038">
    <property type="entry name" value="MetRS_Zn"/>
</dbReference>
<comment type="function">
    <text evidence="1 16">Is required not only for elongation of protein synthesis but also for the initiation of all mRNA translation through initiator tRNA(fMet) aminoacylation.</text>
</comment>
<evidence type="ECO:0000256" key="6">
    <source>
        <dbReference type="ARBA" id="ARBA00022555"/>
    </source>
</evidence>
<keyword evidence="12 16" id="KW-0694">RNA-binding</keyword>
<dbReference type="CDD" id="cd00814">
    <property type="entry name" value="MetRS_core"/>
    <property type="match status" value="1"/>
</dbReference>
<keyword evidence="8 16" id="KW-0479">Metal-binding</keyword>
<evidence type="ECO:0000256" key="2">
    <source>
        <dbReference type="ARBA" id="ARBA00004496"/>
    </source>
</evidence>
<dbReference type="OrthoDB" id="9810191at2"/>
<comment type="subunit">
    <text evidence="4 16">Homodimer.</text>
</comment>
<comment type="similarity">
    <text evidence="3 16">Belongs to the class-I aminoacyl-tRNA synthetase family. MetG type 1 subfamily.</text>
</comment>
<comment type="cofactor">
    <cofactor evidence="16">
        <name>Zn(2+)</name>
        <dbReference type="ChEBI" id="CHEBI:29105"/>
    </cofactor>
    <text evidence="16">Binds 1 zinc ion per subunit.</text>
</comment>
<evidence type="ECO:0000256" key="9">
    <source>
        <dbReference type="ARBA" id="ARBA00022741"/>
    </source>
</evidence>
<keyword evidence="11 16" id="KW-0067">ATP-binding</keyword>
<keyword evidence="6 16" id="KW-0820">tRNA-binding</keyword>
<dbReference type="InterPro" id="IPR004495">
    <property type="entry name" value="Met-tRNA-synth_bsu_C"/>
</dbReference>
<evidence type="ECO:0000256" key="4">
    <source>
        <dbReference type="ARBA" id="ARBA00011738"/>
    </source>
</evidence>
<dbReference type="SUPFAM" id="SSF57770">
    <property type="entry name" value="Methionyl-tRNA synthetase (MetRS), Zn-domain"/>
    <property type="match status" value="1"/>
</dbReference>
<dbReference type="InterPro" id="IPR012340">
    <property type="entry name" value="NA-bd_OB-fold"/>
</dbReference>
<reference evidence="18" key="3">
    <citation type="submission" date="2019-09" db="EMBL/GenBank/DDBJ databases">
        <authorList>
            <person name="Zhang D.-C."/>
        </authorList>
    </citation>
    <scope>NUCLEOTIDE SEQUENCE</scope>
    <source>
        <strain evidence="18">RU-4-M-4</strain>
    </source>
</reference>
<gene>
    <name evidence="16 18" type="primary">metG</name>
    <name evidence="18" type="ORF">F2B50_00335</name>
    <name evidence="19" type="ORF">FPF71_00335</name>
</gene>
<dbReference type="GO" id="GO:0000049">
    <property type="term" value="F:tRNA binding"/>
    <property type="evidence" value="ECO:0007669"/>
    <property type="project" value="UniProtKB-UniRule"/>
</dbReference>
<evidence type="ECO:0000256" key="15">
    <source>
        <dbReference type="ARBA" id="ARBA00047364"/>
    </source>
</evidence>
<dbReference type="AlphaFoldDB" id="A0A5M7BFN3"/>
<accession>A0A5M7BFN3</accession>
<dbReference type="NCBIfam" id="TIGR00398">
    <property type="entry name" value="metG"/>
    <property type="match status" value="1"/>
</dbReference>
<dbReference type="InterPro" id="IPR014729">
    <property type="entry name" value="Rossmann-like_a/b/a_fold"/>
</dbReference>
<dbReference type="InterPro" id="IPR001412">
    <property type="entry name" value="aa-tRNA-synth_I_CS"/>
</dbReference>
<feature type="short sequence motif" description="'HIGH' region" evidence="16">
    <location>
        <begin position="12"/>
        <end position="22"/>
    </location>
</feature>
<dbReference type="InterPro" id="IPR023458">
    <property type="entry name" value="Met-tRNA_ligase_1"/>
</dbReference>
<dbReference type="GO" id="GO:0006431">
    <property type="term" value="P:methionyl-tRNA aminoacylation"/>
    <property type="evidence" value="ECO:0007669"/>
    <property type="project" value="UniProtKB-UniRule"/>
</dbReference>
<dbReference type="CDD" id="cd07957">
    <property type="entry name" value="Anticodon_Ia_Met"/>
    <property type="match status" value="1"/>
</dbReference>
<keyword evidence="14 16" id="KW-0030">Aminoacyl-tRNA synthetase</keyword>
<organism evidence="18 21">
    <name type="scientific">Algibacter amylolyticus</name>
    <dbReference type="NCBI Taxonomy" id="1608400"/>
    <lineage>
        <taxon>Bacteria</taxon>
        <taxon>Pseudomonadati</taxon>
        <taxon>Bacteroidota</taxon>
        <taxon>Flavobacteriia</taxon>
        <taxon>Flavobacteriales</taxon>
        <taxon>Flavobacteriaceae</taxon>
        <taxon>Algibacter</taxon>
    </lineage>
</organism>
<evidence type="ECO:0000256" key="3">
    <source>
        <dbReference type="ARBA" id="ARBA00008258"/>
    </source>
</evidence>
<feature type="binding site" evidence="16">
    <location>
        <position position="147"/>
    </location>
    <ligand>
        <name>Zn(2+)</name>
        <dbReference type="ChEBI" id="CHEBI:29105"/>
    </ligand>
</feature>
<name>A0A5M7BFN3_9FLAO</name>
<evidence type="ECO:0000256" key="13">
    <source>
        <dbReference type="ARBA" id="ARBA00022917"/>
    </source>
</evidence>
<keyword evidence="9 16" id="KW-0547">Nucleotide-binding</keyword>
<feature type="binding site" evidence="16">
    <location>
        <position position="157"/>
    </location>
    <ligand>
        <name>Zn(2+)</name>
        <dbReference type="ChEBI" id="CHEBI:29105"/>
    </ligand>
</feature>
<keyword evidence="10 16" id="KW-0862">Zinc</keyword>
<dbReference type="RefSeq" id="WP_144114681.1">
    <property type="nucleotide sequence ID" value="NZ_JACHGE010000001.1"/>
</dbReference>
<dbReference type="GO" id="GO:0005829">
    <property type="term" value="C:cytosol"/>
    <property type="evidence" value="ECO:0007669"/>
    <property type="project" value="TreeGrafter"/>
</dbReference>
<reference evidence="18 21" key="1">
    <citation type="journal article" date="2015" name="Int. J. Syst. Evol. Microbiol.">
        <title>Algibacter amylolyticus sp. nov., isolated from intertidal sediment.</title>
        <authorList>
            <person name="Zhang D.C."/>
            <person name="Wu J."/>
            <person name="Neuner K."/>
            <person name="Yao J."/>
            <person name="Margesin R."/>
        </authorList>
    </citation>
    <scope>NUCLEOTIDE SEQUENCE [LARGE SCALE GENOMIC DNA]</scope>
    <source>
        <strain evidence="18 21">RU-4-M-4</strain>
    </source>
</reference>
<feature type="binding site" evidence="16">
    <location>
        <position position="160"/>
    </location>
    <ligand>
        <name>Zn(2+)</name>
        <dbReference type="ChEBI" id="CHEBI:29105"/>
    </ligand>
</feature>
<evidence type="ECO:0000256" key="16">
    <source>
        <dbReference type="HAMAP-Rule" id="MF_00098"/>
    </source>
</evidence>
<dbReference type="PROSITE" id="PS00178">
    <property type="entry name" value="AA_TRNA_LIGASE_I"/>
    <property type="match status" value="1"/>
</dbReference>
<dbReference type="FunFam" id="2.20.28.20:FF:000001">
    <property type="entry name" value="Methionine--tRNA ligase"/>
    <property type="match status" value="1"/>
</dbReference>
<dbReference type="Pfam" id="PF19303">
    <property type="entry name" value="Anticodon_3"/>
    <property type="match status" value="1"/>
</dbReference>
<dbReference type="SUPFAM" id="SSF50249">
    <property type="entry name" value="Nucleic acid-binding proteins"/>
    <property type="match status" value="1"/>
</dbReference>
<dbReference type="Pfam" id="PF09334">
    <property type="entry name" value="tRNA-synt_1g"/>
    <property type="match status" value="1"/>
</dbReference>
<keyword evidence="13 16" id="KW-0648">Protein biosynthesis</keyword>
<comment type="subcellular location">
    <subcellularLocation>
        <location evidence="2 16">Cytoplasm</location>
    </subcellularLocation>
</comment>
<feature type="binding site" evidence="16">
    <location>
        <position position="144"/>
    </location>
    <ligand>
        <name>Zn(2+)</name>
        <dbReference type="ChEBI" id="CHEBI:29105"/>
    </ligand>
</feature>
<keyword evidence="20" id="KW-1185">Reference proteome</keyword>
<dbReference type="InterPro" id="IPR015413">
    <property type="entry name" value="Methionyl/Leucyl_tRNA_Synth"/>
</dbReference>
<evidence type="ECO:0000256" key="1">
    <source>
        <dbReference type="ARBA" id="ARBA00003314"/>
    </source>
</evidence>
<keyword evidence="7 16" id="KW-0436">Ligase</keyword>
<comment type="catalytic activity">
    <reaction evidence="15 16">
        <text>tRNA(Met) + L-methionine + ATP = L-methionyl-tRNA(Met) + AMP + diphosphate</text>
        <dbReference type="Rhea" id="RHEA:13481"/>
        <dbReference type="Rhea" id="RHEA-COMP:9667"/>
        <dbReference type="Rhea" id="RHEA-COMP:9698"/>
        <dbReference type="ChEBI" id="CHEBI:30616"/>
        <dbReference type="ChEBI" id="CHEBI:33019"/>
        <dbReference type="ChEBI" id="CHEBI:57844"/>
        <dbReference type="ChEBI" id="CHEBI:78442"/>
        <dbReference type="ChEBI" id="CHEBI:78530"/>
        <dbReference type="ChEBI" id="CHEBI:456215"/>
        <dbReference type="EC" id="6.1.1.10"/>
    </reaction>
</comment>
<reference evidence="19 20" key="2">
    <citation type="submission" date="2019-07" db="EMBL/GenBank/DDBJ databases">
        <title>Algibacter marinivivus sp. nov., isolated from the surface of a marine red alga.</title>
        <authorList>
            <person name="Zhong X."/>
            <person name="Xu W."/>
            <person name="Zhang Y."/>
            <person name="Zhang Q."/>
            <person name="Du Z."/>
        </authorList>
    </citation>
    <scope>NUCLEOTIDE SEQUENCE [LARGE SCALE GENOMIC DNA]</scope>
    <source>
        <strain evidence="19 20">RU-4-M-4</strain>
    </source>
</reference>
<dbReference type="HAMAP" id="MF_00098">
    <property type="entry name" value="Met_tRNA_synth_type1"/>
    <property type="match status" value="1"/>
</dbReference>
<dbReference type="Pfam" id="PF01588">
    <property type="entry name" value="tRNA_bind"/>
    <property type="match status" value="1"/>
</dbReference>
<dbReference type="GO" id="GO:0004825">
    <property type="term" value="F:methionine-tRNA ligase activity"/>
    <property type="evidence" value="ECO:0007669"/>
    <property type="project" value="UniProtKB-UniRule"/>
</dbReference>
<dbReference type="SUPFAM" id="SSF47323">
    <property type="entry name" value="Anticodon-binding domain of a subclass of class I aminoacyl-tRNA synthetases"/>
    <property type="match status" value="1"/>
</dbReference>
<dbReference type="NCBIfam" id="TIGR00399">
    <property type="entry name" value="metG_C_term"/>
    <property type="match status" value="1"/>
</dbReference>
<dbReference type="Gene3D" id="1.10.730.10">
    <property type="entry name" value="Isoleucyl-tRNA Synthetase, Domain 1"/>
    <property type="match status" value="1"/>
</dbReference>
<evidence type="ECO:0000256" key="14">
    <source>
        <dbReference type="ARBA" id="ARBA00023146"/>
    </source>
</evidence>
<evidence type="ECO:0000313" key="18">
    <source>
        <dbReference type="EMBL" id="KAA5827327.1"/>
    </source>
</evidence>
<dbReference type="InterPro" id="IPR041872">
    <property type="entry name" value="Anticodon_Met"/>
</dbReference>
<dbReference type="Gene3D" id="2.40.50.140">
    <property type="entry name" value="Nucleic acid-binding proteins"/>
    <property type="match status" value="1"/>
</dbReference>
<dbReference type="InterPro" id="IPR002547">
    <property type="entry name" value="tRNA-bd_dom"/>
</dbReference>
<dbReference type="Gene3D" id="3.40.50.620">
    <property type="entry name" value="HUPs"/>
    <property type="match status" value="1"/>
</dbReference>
<dbReference type="InterPro" id="IPR033911">
    <property type="entry name" value="MetRS_core"/>
</dbReference>
<sequence length="692" mass="77695">MPKRYTITTALPYTNGPIHIGHLAGVYVPADIYARYLRLTGNDVLLIGGSDEHGVPITIKAKNEGVTPQDIVDKYHAIIKKSFEDFGITYDNYSRTSAPIHHDTASEFFKTLDAKGEFIEETSEQLYDAEANQFLADRFVIGTCPKCGNEESYGDQCENCGTSHNATDLINPKSAITGNLPTLKQTKHWFLPLDKHEAFLKEWILEGHKKDWKSNVYGQCKSWIDDGLRPRAVTRDLDWGIPVPAEGGEGKVLYVWFDAPIGYISSTKEWAQREGKDWEPYWKDKDTKLVHFIGKDNIVFHCIIFPAMLKAEGSFILPDNVPANEFLNLEGNKLSTSKNWAVWLHEYLEEFPGQQDVLRYALNANAPETKDNDFTWKDFQARNNNELVAIFGNFINRVVVLTNKYYEGVVPTPADFTDVDTETLAAIKAYPDVIASSIERYRFREAGQELMNLARLGNKYLADAEPWKMIKVDEARTKTIMYVALQIASALATLSEPFLPFTSTKLKGILKVSSGDSTQENRIENTWNEINTKDVLLPAGHKIGEAELLFSKIEDKTIQFQLDKLEASKKANEIANAKTEPQKDTITFEDFTKLDIRVGTILEAEKMPKTKKLLKLKVDTGIDTRTIVSGIAESFTAEEVVGKRVTVLVNLAPRALRGVESQGMILMTETPDGKLVFVNPDDTSVSNGLQVS</sequence>
<evidence type="ECO:0000256" key="7">
    <source>
        <dbReference type="ARBA" id="ARBA00022598"/>
    </source>
</evidence>
<evidence type="ECO:0000259" key="17">
    <source>
        <dbReference type="PROSITE" id="PS50886"/>
    </source>
</evidence>
<evidence type="ECO:0000256" key="10">
    <source>
        <dbReference type="ARBA" id="ARBA00022833"/>
    </source>
</evidence>
<dbReference type="InterPro" id="IPR014758">
    <property type="entry name" value="Met-tRNA_synth"/>
</dbReference>
<dbReference type="InterPro" id="IPR009080">
    <property type="entry name" value="tRNAsynth_Ia_anticodon-bd"/>
</dbReference>
<evidence type="ECO:0000256" key="12">
    <source>
        <dbReference type="ARBA" id="ARBA00022884"/>
    </source>
</evidence>
<feature type="binding site" evidence="16">
    <location>
        <position position="336"/>
    </location>
    <ligand>
        <name>ATP</name>
        <dbReference type="ChEBI" id="CHEBI:30616"/>
    </ligand>
</feature>
<comment type="caution">
    <text evidence="18">The sequence shown here is derived from an EMBL/GenBank/DDBJ whole genome shotgun (WGS) entry which is preliminary data.</text>
</comment>
<dbReference type="Proteomes" id="UP000322315">
    <property type="component" value="Unassembled WGS sequence"/>
</dbReference>